<dbReference type="Proteomes" id="UP000185783">
    <property type="component" value="Unassembled WGS sequence"/>
</dbReference>
<evidence type="ECO:0000313" key="2">
    <source>
        <dbReference type="Proteomes" id="UP000185783"/>
    </source>
</evidence>
<dbReference type="InterPro" id="IPR021109">
    <property type="entry name" value="Peptidase_aspartic_dom_sf"/>
</dbReference>
<protein>
    <recommendedName>
        <fullName evidence="3">Retroviral aspartyl protease</fullName>
    </recommendedName>
</protein>
<comment type="caution">
    <text evidence="1">The sequence shown here is derived from an EMBL/GenBank/DDBJ whole genome shotgun (WGS) entry which is preliminary data.</text>
</comment>
<dbReference type="InterPro" id="IPR001969">
    <property type="entry name" value="Aspartic_peptidase_AS"/>
</dbReference>
<sequence>MIRYLAILAIACALAVFVPRVLQGYMERQERQTLAAAEPSGTTSRSIVLSADRQGRFKVSLRVNGYSIVGVLDTGATMVALPQSIAKRAGIHVSPNDFTKVAVTANGEVDFAPVTLDRLDIEGLRLRDVHAAVLPDEALSEVLLGMTAMNRLGSVQFEPDRLVIRYPK</sequence>
<reference evidence="1 2" key="1">
    <citation type="submission" date="2016-03" db="EMBL/GenBank/DDBJ databases">
        <title>Genome sequence of Nesiotobacter sp. nov., a moderately halophilic alphaproteobacterium isolated from the Yellow Sea, China.</title>
        <authorList>
            <person name="Zhang G."/>
            <person name="Zhang R."/>
        </authorList>
    </citation>
    <scope>NUCLEOTIDE SEQUENCE [LARGE SCALE GENOMIC DNA]</scope>
    <source>
        <strain evidence="1 2">WB1-6</strain>
    </source>
</reference>
<proteinExistence type="predicted"/>
<dbReference type="RefSeq" id="WP_051269241.1">
    <property type="nucleotide sequence ID" value="NZ_LVVZ01000014.1"/>
</dbReference>
<dbReference type="STRING" id="197461.A3843_07200"/>
<dbReference type="EMBL" id="LVVZ01000014">
    <property type="protein sequence ID" value="OKL44202.1"/>
    <property type="molecule type" value="Genomic_DNA"/>
</dbReference>
<dbReference type="SUPFAM" id="SSF50630">
    <property type="entry name" value="Acid proteases"/>
    <property type="match status" value="1"/>
</dbReference>
<dbReference type="GO" id="GO:0006508">
    <property type="term" value="P:proteolysis"/>
    <property type="evidence" value="ECO:0007669"/>
    <property type="project" value="InterPro"/>
</dbReference>
<evidence type="ECO:0008006" key="3">
    <source>
        <dbReference type="Google" id="ProtNLM"/>
    </source>
</evidence>
<name>A0A1U7JHP1_9HYPH</name>
<gene>
    <name evidence="1" type="ORF">A3843_07200</name>
</gene>
<evidence type="ECO:0000313" key="1">
    <source>
        <dbReference type="EMBL" id="OKL44202.1"/>
    </source>
</evidence>
<accession>A0A1U7JHP1</accession>
<keyword evidence="2" id="KW-1185">Reference proteome</keyword>
<dbReference type="Pfam" id="PF13975">
    <property type="entry name" value="gag-asp_proteas"/>
    <property type="match status" value="1"/>
</dbReference>
<dbReference type="Gene3D" id="2.40.70.10">
    <property type="entry name" value="Acid Proteases"/>
    <property type="match status" value="1"/>
</dbReference>
<organism evidence="1 2">
    <name type="scientific">Pseudovibrio exalbescens</name>
    <dbReference type="NCBI Taxonomy" id="197461"/>
    <lineage>
        <taxon>Bacteria</taxon>
        <taxon>Pseudomonadati</taxon>
        <taxon>Pseudomonadota</taxon>
        <taxon>Alphaproteobacteria</taxon>
        <taxon>Hyphomicrobiales</taxon>
        <taxon>Stappiaceae</taxon>
        <taxon>Pseudovibrio</taxon>
    </lineage>
</organism>
<dbReference type="PROSITE" id="PS00141">
    <property type="entry name" value="ASP_PROTEASE"/>
    <property type="match status" value="1"/>
</dbReference>
<dbReference type="InterPro" id="IPR011969">
    <property type="entry name" value="Clan_AA_Asp_peptidase_C"/>
</dbReference>
<dbReference type="GO" id="GO:0004190">
    <property type="term" value="F:aspartic-type endopeptidase activity"/>
    <property type="evidence" value="ECO:0007669"/>
    <property type="project" value="InterPro"/>
</dbReference>
<dbReference type="NCBIfam" id="TIGR02281">
    <property type="entry name" value="clan_AA_DTGA"/>
    <property type="match status" value="1"/>
</dbReference>
<dbReference type="AlphaFoldDB" id="A0A1U7JHP1"/>
<dbReference type="CDD" id="cd05483">
    <property type="entry name" value="retropepsin_like_bacteria"/>
    <property type="match status" value="1"/>
</dbReference>
<dbReference type="InterPro" id="IPR034122">
    <property type="entry name" value="Retropepsin-like_bacterial"/>
</dbReference>